<organism evidence="2 3">
    <name type="scientific">Candidatus Sulfotelmatobacter kueseliae</name>
    <dbReference type="NCBI Taxonomy" id="2042962"/>
    <lineage>
        <taxon>Bacteria</taxon>
        <taxon>Pseudomonadati</taxon>
        <taxon>Acidobacteriota</taxon>
        <taxon>Terriglobia</taxon>
        <taxon>Terriglobales</taxon>
        <taxon>Candidatus Korobacteraceae</taxon>
        <taxon>Candidatus Sulfotelmatobacter</taxon>
    </lineage>
</organism>
<dbReference type="Proteomes" id="UP000238701">
    <property type="component" value="Unassembled WGS sequence"/>
</dbReference>
<name>A0A2U3KAF6_9BACT</name>
<dbReference type="InterPro" id="IPR013324">
    <property type="entry name" value="RNA_pol_sigma_r3/r4-like"/>
</dbReference>
<dbReference type="GO" id="GO:0003677">
    <property type="term" value="F:DNA binding"/>
    <property type="evidence" value="ECO:0007669"/>
    <property type="project" value="InterPro"/>
</dbReference>
<evidence type="ECO:0000313" key="2">
    <source>
        <dbReference type="EMBL" id="SPF36635.1"/>
    </source>
</evidence>
<dbReference type="AlphaFoldDB" id="A0A2U3KAF6"/>
<gene>
    <name evidence="2" type="ORF">SBA1_160005</name>
</gene>
<dbReference type="EMBL" id="OMOD01000068">
    <property type="protein sequence ID" value="SPF36635.1"/>
    <property type="molecule type" value="Genomic_DNA"/>
</dbReference>
<evidence type="ECO:0000259" key="1">
    <source>
        <dbReference type="Pfam" id="PF08281"/>
    </source>
</evidence>
<evidence type="ECO:0000313" key="3">
    <source>
        <dbReference type="Proteomes" id="UP000238701"/>
    </source>
</evidence>
<dbReference type="InterPro" id="IPR036388">
    <property type="entry name" value="WH-like_DNA-bd_sf"/>
</dbReference>
<feature type="domain" description="RNA polymerase sigma factor 70 region 4 type 2" evidence="1">
    <location>
        <begin position="72"/>
        <end position="113"/>
    </location>
</feature>
<protein>
    <recommendedName>
        <fullName evidence="1">RNA polymerase sigma factor 70 region 4 type 2 domain-containing protein</fullName>
    </recommendedName>
</protein>
<sequence length="129" mass="14733">MENTVAQVSRYLDRIGAPLSTRKHGLLLVAFCRALRRYAAKSSRLELVGGSGELSNHVADNAWVRHVDARLDFERIVRQLSERNAAVLTLRAAEYEWKEIAHLFGVSVAAVRNSFWREIERIRCETRSP</sequence>
<dbReference type="InterPro" id="IPR013249">
    <property type="entry name" value="RNA_pol_sigma70_r4_t2"/>
</dbReference>
<dbReference type="GO" id="GO:0006352">
    <property type="term" value="P:DNA-templated transcription initiation"/>
    <property type="evidence" value="ECO:0007669"/>
    <property type="project" value="InterPro"/>
</dbReference>
<accession>A0A2U3KAF6</accession>
<reference evidence="3" key="1">
    <citation type="submission" date="2018-02" db="EMBL/GenBank/DDBJ databases">
        <authorList>
            <person name="Hausmann B."/>
        </authorList>
    </citation>
    <scope>NUCLEOTIDE SEQUENCE [LARGE SCALE GENOMIC DNA]</scope>
    <source>
        <strain evidence="3">Peat soil MAG SbA1</strain>
    </source>
</reference>
<dbReference type="GO" id="GO:0016987">
    <property type="term" value="F:sigma factor activity"/>
    <property type="evidence" value="ECO:0007669"/>
    <property type="project" value="InterPro"/>
</dbReference>
<proteinExistence type="predicted"/>
<dbReference type="Pfam" id="PF08281">
    <property type="entry name" value="Sigma70_r4_2"/>
    <property type="match status" value="1"/>
</dbReference>
<dbReference type="Gene3D" id="1.10.10.10">
    <property type="entry name" value="Winged helix-like DNA-binding domain superfamily/Winged helix DNA-binding domain"/>
    <property type="match status" value="1"/>
</dbReference>
<dbReference type="SUPFAM" id="SSF88659">
    <property type="entry name" value="Sigma3 and sigma4 domains of RNA polymerase sigma factors"/>
    <property type="match status" value="1"/>
</dbReference>